<dbReference type="CDD" id="cd04847">
    <property type="entry name" value="Peptidases_S8_Subtilisin_like_2"/>
    <property type="match status" value="1"/>
</dbReference>
<keyword evidence="3" id="KW-1185">Reference proteome</keyword>
<proteinExistence type="predicted"/>
<dbReference type="InterPro" id="IPR034074">
    <property type="entry name" value="Y4bN_pept_dom"/>
</dbReference>
<dbReference type="Pfam" id="PF00082">
    <property type="entry name" value="Peptidase_S8"/>
    <property type="match status" value="1"/>
</dbReference>
<organism evidence="2 3">
    <name type="scientific">Algoriphagus aquatilis</name>
    <dbReference type="NCBI Taxonomy" id="490186"/>
    <lineage>
        <taxon>Bacteria</taxon>
        <taxon>Pseudomonadati</taxon>
        <taxon>Bacteroidota</taxon>
        <taxon>Cytophagia</taxon>
        <taxon>Cytophagales</taxon>
        <taxon>Cyclobacteriaceae</taxon>
        <taxon>Algoriphagus</taxon>
    </lineage>
</organism>
<sequence>MSFFKHIFFENKARSLSFTPHGSGRFNTNKNVDQGIHGRKLNDEFNSAFLEFWEGEPGDFVYVQLETFAGFDLDLSKFEGKAGEVRIANIKEIGEEGSRKTISSIFLSKKGVKEFLAKVEAYSQPEKNTSKGNPKNASLLSNIESIHHSTLKAFWQEPEFPFPQPNEEVWWEVWLDITNNSSESVFTEINEMLEAVRVQVSSRVLIFPEHLVILVKGSSRQLSASLLYSQYLDELRKPVEIADSFTAMDITEQRSWISDLAKRLSIQEDPQISVCLLDAGINENHPLLSNLNSIISLDTVDPSWGTDDSWAGPGHGTPMTGIIFFGDLSEALLSREQIRIFHRLESVKIIHAAHPTDPDFYGPITEEAIARAEASNSSSQRIFSMAITADGDSHLGKPSSWSAAVDKLAFGEENWKRLILVSGGNIPNFRWLEYPLSNFDYSIHTPAQAFNAVSVGAFTLKDRIDYTKYPSATLLAERGDLAPSSTTSDSWDKEWAIKPEVVFEGGNAAVWNNALCDPDSLFPLSISKGGLARSPFTAFGETSAATAFAAKFCAAVLDIYPDYWPETIRALMVHSAQWTDQMLRGRNIEDLSREEKIKLLRSVGYGVPFLPSAIYTMQNSVSLIVQEHLTPYVFADGRVQANECHIFTLPWPQELLLEMGNSAIKLTVTLSYFVEPNPGNKRYAKASNYASHGLRFKLKDTNESSEAFLARINREAREALEGEYQTEGRERWVLGQKIRDKGSIHRDLWKGNAADLATKNELAIIPTGGWWKNRPIHKRYTQSVRYSLIISIETETEDLLTPILNELKVSAEIIT</sequence>
<reference evidence="3" key="1">
    <citation type="journal article" date="2019" name="Int. J. Syst. Evol. Microbiol.">
        <title>The Global Catalogue of Microorganisms (GCM) 10K type strain sequencing project: providing services to taxonomists for standard genome sequencing and annotation.</title>
        <authorList>
            <consortium name="The Broad Institute Genomics Platform"/>
            <consortium name="The Broad Institute Genome Sequencing Center for Infectious Disease"/>
            <person name="Wu L."/>
            <person name="Ma J."/>
        </authorList>
    </citation>
    <scope>NUCLEOTIDE SEQUENCE [LARGE SCALE GENOMIC DNA]</scope>
    <source>
        <strain evidence="3">CGMCC 1.7030</strain>
    </source>
</reference>
<evidence type="ECO:0000313" key="3">
    <source>
        <dbReference type="Proteomes" id="UP001596163"/>
    </source>
</evidence>
<evidence type="ECO:0000259" key="1">
    <source>
        <dbReference type="Pfam" id="PF00082"/>
    </source>
</evidence>
<name>A0ABW0BZV9_9BACT</name>
<evidence type="ECO:0000313" key="2">
    <source>
        <dbReference type="EMBL" id="MFC5192915.1"/>
    </source>
</evidence>
<comment type="caution">
    <text evidence="2">The sequence shown here is derived from an EMBL/GenBank/DDBJ whole genome shotgun (WGS) entry which is preliminary data.</text>
</comment>
<dbReference type="SUPFAM" id="SSF52743">
    <property type="entry name" value="Subtilisin-like"/>
    <property type="match status" value="1"/>
</dbReference>
<gene>
    <name evidence="2" type="ORF">ACFPIK_14155</name>
</gene>
<dbReference type="InterPro" id="IPR000209">
    <property type="entry name" value="Peptidase_S8/S53_dom"/>
</dbReference>
<dbReference type="RefSeq" id="WP_377916387.1">
    <property type="nucleotide sequence ID" value="NZ_JBHSKS010000011.1"/>
</dbReference>
<feature type="domain" description="Peptidase S8/S53" evidence="1">
    <location>
        <begin position="271"/>
        <end position="606"/>
    </location>
</feature>
<dbReference type="EMBL" id="JBHSKS010000011">
    <property type="protein sequence ID" value="MFC5192915.1"/>
    <property type="molecule type" value="Genomic_DNA"/>
</dbReference>
<protein>
    <submittedName>
        <fullName evidence="2">S8 family peptidase</fullName>
    </submittedName>
</protein>
<accession>A0ABW0BZV9</accession>
<dbReference type="InterPro" id="IPR036852">
    <property type="entry name" value="Peptidase_S8/S53_dom_sf"/>
</dbReference>
<dbReference type="Proteomes" id="UP001596163">
    <property type="component" value="Unassembled WGS sequence"/>
</dbReference>
<dbReference type="Gene3D" id="3.40.50.200">
    <property type="entry name" value="Peptidase S8/S53 domain"/>
    <property type="match status" value="1"/>
</dbReference>